<dbReference type="AlphaFoldDB" id="A0A6G0U2A5"/>
<organism evidence="2 3">
    <name type="scientific">Aphis glycines</name>
    <name type="common">Soybean aphid</name>
    <dbReference type="NCBI Taxonomy" id="307491"/>
    <lineage>
        <taxon>Eukaryota</taxon>
        <taxon>Metazoa</taxon>
        <taxon>Ecdysozoa</taxon>
        <taxon>Arthropoda</taxon>
        <taxon>Hexapoda</taxon>
        <taxon>Insecta</taxon>
        <taxon>Pterygota</taxon>
        <taxon>Neoptera</taxon>
        <taxon>Paraneoptera</taxon>
        <taxon>Hemiptera</taxon>
        <taxon>Sternorrhyncha</taxon>
        <taxon>Aphidomorpha</taxon>
        <taxon>Aphidoidea</taxon>
        <taxon>Aphididae</taxon>
        <taxon>Aphidini</taxon>
        <taxon>Aphis</taxon>
        <taxon>Aphis</taxon>
    </lineage>
</organism>
<name>A0A6G0U2A5_APHGL</name>
<accession>A0A6G0U2A5</accession>
<protein>
    <recommendedName>
        <fullName evidence="1">ZSWIM1/3 RNaseH-like domain-containing protein</fullName>
    </recommendedName>
</protein>
<dbReference type="Pfam" id="PF21056">
    <property type="entry name" value="ZSWIM1-3_RNaseH-like"/>
    <property type="match status" value="1"/>
</dbReference>
<dbReference type="PANTHER" id="PTHR31569:SF4">
    <property type="entry name" value="SWIM-TYPE DOMAIN-CONTAINING PROTEIN"/>
    <property type="match status" value="1"/>
</dbReference>
<evidence type="ECO:0000313" key="3">
    <source>
        <dbReference type="Proteomes" id="UP000475862"/>
    </source>
</evidence>
<gene>
    <name evidence="2" type="ORF">AGLY_003493</name>
</gene>
<reference evidence="2 3" key="1">
    <citation type="submission" date="2019-08" db="EMBL/GenBank/DDBJ databases">
        <title>The genome of the soybean aphid Biotype 1, its phylome, world population structure and adaptation to the North American continent.</title>
        <authorList>
            <person name="Giordano R."/>
            <person name="Donthu R.K."/>
            <person name="Hernandez A.G."/>
            <person name="Wright C.L."/>
            <person name="Zimin A.V."/>
        </authorList>
    </citation>
    <scope>NUCLEOTIDE SEQUENCE [LARGE SCALE GENOMIC DNA]</scope>
    <source>
        <tissue evidence="2">Whole aphids</tissue>
    </source>
</reference>
<proteinExistence type="predicted"/>
<dbReference type="InterPro" id="IPR048324">
    <property type="entry name" value="ZSWIM1-3_RNaseH-like"/>
</dbReference>
<dbReference type="OrthoDB" id="6614065at2759"/>
<comment type="caution">
    <text evidence="2">The sequence shown here is derived from an EMBL/GenBank/DDBJ whole genome shotgun (WGS) entry which is preliminary data.</text>
</comment>
<dbReference type="InterPro" id="IPR052579">
    <property type="entry name" value="Zinc_finger_SWIM"/>
</dbReference>
<sequence>MQLIPTDKPFKFKCLQFLMRVAFAMTIDKTQVQSLKVSDRDAVHLLSAFIEVFLWAQLIIISDFGGNEKVSCLSIIVTVLNFEQLLDAPRIPSNTGLEMSSAIYDNLEKWSLIDKVQGFVFDTTSSNTGRLNGACACLEQRLESHVLHLACRHHIFELFLQAAIDETKLHSSNEKLKNIQSPVRQEILCFCFKILKEKQPRDDYEGFLKLVIINHGDIPPGGVININIFIKSNGLSEIVGFCLLTSEDKENVSNMALTFKNYNPEWKKIKCIMADKDFTQRNVFKEQFPDSQILICIFYCLRSISCKITCEKMKINSGDRIMVLEIIQSMVFAKNDTDYDKIHKKFEDTNMETVINYFNKNWHGIKTEWVVYFQSKFMNLRNRTNNRLESINQKITQVVTKFSRLDQLFQEKTRFNELNDLFDIAHVNAMSIIKINDDKKFLTLQRQRGRTGCMLGLDLKLDALEKRKEARVQNENKFREQMVETYEEFETGTIFSTSSEEEIQDNMDSFKNETITGPSKCQLNW</sequence>
<dbReference type="Proteomes" id="UP000475862">
    <property type="component" value="Unassembled WGS sequence"/>
</dbReference>
<feature type="non-terminal residue" evidence="2">
    <location>
        <position position="525"/>
    </location>
</feature>
<dbReference type="EMBL" id="VYZN01000011">
    <property type="protein sequence ID" value="KAE9542366.1"/>
    <property type="molecule type" value="Genomic_DNA"/>
</dbReference>
<dbReference type="PANTHER" id="PTHR31569">
    <property type="entry name" value="SWIM-TYPE DOMAIN-CONTAINING PROTEIN"/>
    <property type="match status" value="1"/>
</dbReference>
<keyword evidence="3" id="KW-1185">Reference proteome</keyword>
<evidence type="ECO:0000313" key="2">
    <source>
        <dbReference type="EMBL" id="KAE9542366.1"/>
    </source>
</evidence>
<feature type="domain" description="ZSWIM1/3 RNaseH-like" evidence="1">
    <location>
        <begin position="231"/>
        <end position="294"/>
    </location>
</feature>
<evidence type="ECO:0000259" key="1">
    <source>
        <dbReference type="Pfam" id="PF21056"/>
    </source>
</evidence>